<evidence type="ECO:0000256" key="13">
    <source>
        <dbReference type="ARBA" id="ARBA00023075"/>
    </source>
</evidence>
<protein>
    <recommendedName>
        <fullName evidence="5 17">NADH-ubiquinone oxidoreductase chain 4</fullName>
        <ecNumber evidence="4 17">7.1.1.2</ecNumber>
    </recommendedName>
</protein>
<keyword evidence="10 17" id="KW-0249">Electron transport</keyword>
<evidence type="ECO:0000256" key="8">
    <source>
        <dbReference type="ARBA" id="ARBA00022692"/>
    </source>
</evidence>
<evidence type="ECO:0000256" key="12">
    <source>
        <dbReference type="ARBA" id="ARBA00023027"/>
    </source>
</evidence>
<keyword evidence="9" id="KW-1278">Translocase</keyword>
<sequence length="447" mass="53170">MVELIYMFLFIMIFILLVDKYYIIYLIQNLFMMVIFLLFMFNLNISNWNNWGNLYGNYGMDKVSFLMILLLIWIMILMLMSVYLIKYKYYYLMLLLMMMFSLFGLFYSLDYLMFYLYFEFSLIPIMLMIMGWGYQPERLISVLFMLMYTLFMSLPFLLILMMINNENYSFNLILNKIYKFNLLKNFVIYLLILMIFLVKLPIYLIHLWLPKAHVEAPIFGSMILAGVLLKMGGYGIMRFMFMLININMIYNIMLLSMVMLGSIIISLICMNQIDLKMLIAYSSVVHMGMMLCGGLMMFYWGMMGFMIMMLGHGICSSGLFCLLNMSYKRVLSRTFLMNSGMINYLPKMSLFWFSFSVMNMSAPPSLNLISEIFLMISLIKVDYVMMLLIGLLSFFSGLYSIYLYSYSQHGVNYFFNKFMNNTIDEFMLMILHFIPMNLLVMILWFFN</sequence>
<accession>A0A3Q8UA07</accession>
<feature type="transmembrane region" description="Helical" evidence="17">
    <location>
        <begin position="114"/>
        <end position="132"/>
    </location>
</feature>
<evidence type="ECO:0000256" key="15">
    <source>
        <dbReference type="ARBA" id="ARBA00023136"/>
    </source>
</evidence>
<keyword evidence="14 17" id="KW-0496">Mitochondrion</keyword>
<evidence type="ECO:0000256" key="16">
    <source>
        <dbReference type="ARBA" id="ARBA00049551"/>
    </source>
</evidence>
<keyword evidence="13 17" id="KW-0830">Ubiquinone</keyword>
<comment type="similarity">
    <text evidence="3 17">Belongs to the complex I subunit 4 family.</text>
</comment>
<dbReference type="InterPro" id="IPR001750">
    <property type="entry name" value="ND/Mrp_TM"/>
</dbReference>
<evidence type="ECO:0000256" key="14">
    <source>
        <dbReference type="ARBA" id="ARBA00023128"/>
    </source>
</evidence>
<dbReference type="GO" id="GO:0015990">
    <property type="term" value="P:electron transport coupled proton transport"/>
    <property type="evidence" value="ECO:0007669"/>
    <property type="project" value="TreeGrafter"/>
</dbReference>
<dbReference type="PRINTS" id="PR01437">
    <property type="entry name" value="NUOXDRDTASE4"/>
</dbReference>
<comment type="subcellular location">
    <subcellularLocation>
        <location evidence="2 17">Mitochondrion membrane</location>
        <topology evidence="2 17">Multi-pass membrane protein</topology>
    </subcellularLocation>
</comment>
<evidence type="ECO:0000256" key="3">
    <source>
        <dbReference type="ARBA" id="ARBA00009025"/>
    </source>
</evidence>
<gene>
    <name evidence="19" type="primary">nad4</name>
</gene>
<comment type="function">
    <text evidence="17">Core subunit of the mitochondrial membrane respiratory chain NADH dehydrogenase (Complex I) which catalyzes electron transfer from NADH through the respiratory chain, using ubiquinone as an electron acceptor. Essential for the catalytic activity and assembly of complex I.</text>
</comment>
<evidence type="ECO:0000256" key="6">
    <source>
        <dbReference type="ARBA" id="ARBA00022448"/>
    </source>
</evidence>
<feature type="transmembrane region" description="Helical" evidence="17">
    <location>
        <begin position="278"/>
        <end position="299"/>
    </location>
</feature>
<keyword evidence="12 17" id="KW-0520">NAD</keyword>
<organism evidence="19">
    <name type="scientific">Platygaster sp. ZJUH_2016026</name>
    <dbReference type="NCBI Taxonomy" id="2491166"/>
    <lineage>
        <taxon>Eukaryota</taxon>
        <taxon>Metazoa</taxon>
        <taxon>Ecdysozoa</taxon>
        <taxon>Arthropoda</taxon>
        <taxon>Hexapoda</taxon>
        <taxon>Insecta</taxon>
        <taxon>Pterygota</taxon>
        <taxon>Neoptera</taxon>
        <taxon>Endopterygota</taxon>
        <taxon>Hymenoptera</taxon>
        <taxon>Apocrita</taxon>
        <taxon>Proctotrupomorpha</taxon>
        <taxon>Platygastroidea</taxon>
        <taxon>Platygastridae</taxon>
        <taxon>Platygastrinae</taxon>
        <taxon>Platygaster</taxon>
    </lineage>
</organism>
<evidence type="ECO:0000256" key="2">
    <source>
        <dbReference type="ARBA" id="ARBA00004225"/>
    </source>
</evidence>
<comment type="catalytic activity">
    <reaction evidence="16 17">
        <text>a ubiquinone + NADH + 5 H(+)(in) = a ubiquinol + NAD(+) + 4 H(+)(out)</text>
        <dbReference type="Rhea" id="RHEA:29091"/>
        <dbReference type="Rhea" id="RHEA-COMP:9565"/>
        <dbReference type="Rhea" id="RHEA-COMP:9566"/>
        <dbReference type="ChEBI" id="CHEBI:15378"/>
        <dbReference type="ChEBI" id="CHEBI:16389"/>
        <dbReference type="ChEBI" id="CHEBI:17976"/>
        <dbReference type="ChEBI" id="CHEBI:57540"/>
        <dbReference type="ChEBI" id="CHEBI:57945"/>
        <dbReference type="EC" id="7.1.1.2"/>
    </reaction>
</comment>
<evidence type="ECO:0000256" key="1">
    <source>
        <dbReference type="ARBA" id="ARBA00003257"/>
    </source>
</evidence>
<dbReference type="PANTHER" id="PTHR43507">
    <property type="entry name" value="NADH-UBIQUINONE OXIDOREDUCTASE CHAIN 4"/>
    <property type="match status" value="1"/>
</dbReference>
<feature type="domain" description="NADH:quinone oxidoreductase/Mrp antiporter transmembrane" evidence="18">
    <location>
        <begin position="109"/>
        <end position="394"/>
    </location>
</feature>
<feature type="transmembrane region" description="Helical" evidence="17">
    <location>
        <begin position="186"/>
        <end position="209"/>
    </location>
</feature>
<dbReference type="GO" id="GO:0008137">
    <property type="term" value="F:NADH dehydrogenase (ubiquinone) activity"/>
    <property type="evidence" value="ECO:0007669"/>
    <property type="project" value="UniProtKB-UniRule"/>
</dbReference>
<evidence type="ECO:0000259" key="18">
    <source>
        <dbReference type="Pfam" id="PF00361"/>
    </source>
</evidence>
<dbReference type="EMBL" id="MG923507">
    <property type="protein sequence ID" value="AZL93394.1"/>
    <property type="molecule type" value="Genomic_DNA"/>
</dbReference>
<geneLocation type="mitochondrion" evidence="19"/>
<dbReference type="PANTHER" id="PTHR43507:SF20">
    <property type="entry name" value="NADH-UBIQUINONE OXIDOREDUCTASE CHAIN 4"/>
    <property type="match status" value="1"/>
</dbReference>
<evidence type="ECO:0000256" key="5">
    <source>
        <dbReference type="ARBA" id="ARBA00021006"/>
    </source>
</evidence>
<feature type="transmembrane region" description="Helical" evidence="17">
    <location>
        <begin position="248"/>
        <end position="269"/>
    </location>
</feature>
<evidence type="ECO:0000256" key="17">
    <source>
        <dbReference type="RuleBase" id="RU003297"/>
    </source>
</evidence>
<keyword evidence="15 17" id="KW-0472">Membrane</keyword>
<feature type="transmembrane region" description="Helical" evidence="17">
    <location>
        <begin position="63"/>
        <end position="82"/>
    </location>
</feature>
<feature type="transmembrane region" description="Helical" evidence="17">
    <location>
        <begin position="383"/>
        <end position="405"/>
    </location>
</feature>
<feature type="transmembrane region" description="Helical" evidence="17">
    <location>
        <begin position="216"/>
        <end position="236"/>
    </location>
</feature>
<keyword evidence="7 17" id="KW-0679">Respiratory chain</keyword>
<dbReference type="GO" id="GO:0042773">
    <property type="term" value="P:ATP synthesis coupled electron transport"/>
    <property type="evidence" value="ECO:0007669"/>
    <property type="project" value="InterPro"/>
</dbReference>
<keyword evidence="11 17" id="KW-1133">Transmembrane helix</keyword>
<feature type="transmembrane region" description="Helical" evidence="17">
    <location>
        <begin position="344"/>
        <end position="363"/>
    </location>
</feature>
<dbReference type="GO" id="GO:0048039">
    <property type="term" value="F:ubiquinone binding"/>
    <property type="evidence" value="ECO:0007669"/>
    <property type="project" value="TreeGrafter"/>
</dbReference>
<reference evidence="19" key="1">
    <citation type="journal article" date="2018" name="Mol. Phylogenet. Evol.">
        <title>Mitochondrial phylogenomics of the Hymenoptera.</title>
        <authorList>
            <person name="Tang P."/>
            <person name="Zhu J.C."/>
            <person name="Zheng B.Y."/>
            <person name="Wei S.J."/>
            <person name="Sharkey M."/>
            <person name="Chen X.X."/>
            <person name="Vogler A.P."/>
        </authorList>
    </citation>
    <scope>NUCLEOTIDE SEQUENCE</scope>
</reference>
<feature type="transmembrane region" description="Helical" evidence="17">
    <location>
        <begin position="305"/>
        <end position="323"/>
    </location>
</feature>
<dbReference type="GO" id="GO:0031966">
    <property type="term" value="C:mitochondrial membrane"/>
    <property type="evidence" value="ECO:0007669"/>
    <property type="project" value="UniProtKB-SubCell"/>
</dbReference>
<feature type="transmembrane region" description="Helical" evidence="17">
    <location>
        <begin position="426"/>
        <end position="446"/>
    </location>
</feature>
<keyword evidence="8 17" id="KW-0812">Transmembrane</keyword>
<dbReference type="Pfam" id="PF00361">
    <property type="entry name" value="Proton_antipo_M"/>
    <property type="match status" value="1"/>
</dbReference>
<dbReference type="GO" id="GO:0003954">
    <property type="term" value="F:NADH dehydrogenase activity"/>
    <property type="evidence" value="ECO:0007669"/>
    <property type="project" value="TreeGrafter"/>
</dbReference>
<evidence type="ECO:0000256" key="9">
    <source>
        <dbReference type="ARBA" id="ARBA00022967"/>
    </source>
</evidence>
<dbReference type="EC" id="7.1.1.2" evidence="4 17"/>
<proteinExistence type="inferred from homology"/>
<dbReference type="AlphaFoldDB" id="A0A3Q8UA07"/>
<evidence type="ECO:0000256" key="10">
    <source>
        <dbReference type="ARBA" id="ARBA00022982"/>
    </source>
</evidence>
<keyword evidence="6 17" id="KW-0813">Transport</keyword>
<evidence type="ECO:0000256" key="7">
    <source>
        <dbReference type="ARBA" id="ARBA00022660"/>
    </source>
</evidence>
<evidence type="ECO:0000256" key="11">
    <source>
        <dbReference type="ARBA" id="ARBA00022989"/>
    </source>
</evidence>
<feature type="transmembrane region" description="Helical" evidence="17">
    <location>
        <begin position="30"/>
        <end position="51"/>
    </location>
</feature>
<evidence type="ECO:0000256" key="4">
    <source>
        <dbReference type="ARBA" id="ARBA00012944"/>
    </source>
</evidence>
<feature type="transmembrane region" description="Helical" evidence="17">
    <location>
        <begin position="139"/>
        <end position="163"/>
    </location>
</feature>
<feature type="transmembrane region" description="Helical" evidence="17">
    <location>
        <begin position="89"/>
        <end position="108"/>
    </location>
</feature>
<name>A0A3Q8UA07_9HYME</name>
<comment type="function">
    <text evidence="1">Core subunit of the mitochondrial membrane respiratory chain NADH dehydrogenase (Complex I) that is believed to belong to the minimal assembly required for catalysis. Complex I functions in the transfer of electrons from NADH to the respiratory chain. The immediate electron acceptor for the enzyme is believed to be ubiquinone.</text>
</comment>
<evidence type="ECO:0000313" key="19">
    <source>
        <dbReference type="EMBL" id="AZL93394.1"/>
    </source>
</evidence>
<dbReference type="InterPro" id="IPR003918">
    <property type="entry name" value="NADH_UbQ_OxRdtase"/>
</dbReference>